<dbReference type="AlphaFoldDB" id="A0A8K0MNH8"/>
<feature type="compositionally biased region" description="Basic and acidic residues" evidence="1">
    <location>
        <begin position="1"/>
        <end position="14"/>
    </location>
</feature>
<name>A0A8K0MNH8_9ROSA</name>
<feature type="region of interest" description="Disordered" evidence="1">
    <location>
        <begin position="79"/>
        <end position="101"/>
    </location>
</feature>
<organism evidence="2 3">
    <name type="scientific">Rhamnella rubrinervis</name>
    <dbReference type="NCBI Taxonomy" id="2594499"/>
    <lineage>
        <taxon>Eukaryota</taxon>
        <taxon>Viridiplantae</taxon>
        <taxon>Streptophyta</taxon>
        <taxon>Embryophyta</taxon>
        <taxon>Tracheophyta</taxon>
        <taxon>Spermatophyta</taxon>
        <taxon>Magnoliopsida</taxon>
        <taxon>eudicotyledons</taxon>
        <taxon>Gunneridae</taxon>
        <taxon>Pentapetalae</taxon>
        <taxon>rosids</taxon>
        <taxon>fabids</taxon>
        <taxon>Rosales</taxon>
        <taxon>Rhamnaceae</taxon>
        <taxon>rhamnoid group</taxon>
        <taxon>Rhamneae</taxon>
        <taxon>Rhamnella</taxon>
    </lineage>
</organism>
<dbReference type="PANTHER" id="PTHR47423">
    <property type="entry name" value="G-PATCH DOMAIN CONTAINING PROTEIN"/>
    <property type="match status" value="1"/>
</dbReference>
<feature type="region of interest" description="Disordered" evidence="1">
    <location>
        <begin position="1"/>
        <end position="37"/>
    </location>
</feature>
<dbReference type="Proteomes" id="UP000796880">
    <property type="component" value="Unassembled WGS sequence"/>
</dbReference>
<proteinExistence type="predicted"/>
<evidence type="ECO:0000256" key="1">
    <source>
        <dbReference type="SAM" id="MobiDB-lite"/>
    </source>
</evidence>
<keyword evidence="3" id="KW-1185">Reference proteome</keyword>
<sequence>MEERTKPIVNDKYRSKSGSFDRTIAPCSAPKSGPRRSNGNLYGYQYHSVDLQLQNVEFTYSCGSSFIFGDSSHRGLGCSDELRGTPSNVEASSKQMEEQEESCDEDEYGEIMYKQSSHSFEEAGTVGSSESDHPEEPEDTSDGNLDVDEEGAKDYIEGIGGSDKIMKAKWLIEEDFGESDDDTSSSLGYDETLGKMGGIVLQEASREYGMKKAHPRQKHKNPYSMISAAGDRYEFILLSILWRVHIKHLPTQYDELFPAQCDAHPDIFPPELYSWESFLWACEFCSKLTWRILDDLINMFGSLMDELGDPDDDERKDTGWDVKLAIEFKDLQRRIYSVITSCYWGLKLVEKEWCKCMAEDSLG</sequence>
<feature type="compositionally biased region" description="Acidic residues" evidence="1">
    <location>
        <begin position="133"/>
        <end position="148"/>
    </location>
</feature>
<feature type="region of interest" description="Disordered" evidence="1">
    <location>
        <begin position="119"/>
        <end position="148"/>
    </location>
</feature>
<accession>A0A8K0MNH8</accession>
<dbReference type="EMBL" id="VOIH02000002">
    <property type="protein sequence ID" value="KAF3452796.1"/>
    <property type="molecule type" value="Genomic_DNA"/>
</dbReference>
<evidence type="ECO:0000313" key="2">
    <source>
        <dbReference type="EMBL" id="KAF3452796.1"/>
    </source>
</evidence>
<feature type="compositionally biased region" description="Polar residues" evidence="1">
    <location>
        <begin position="85"/>
        <end position="94"/>
    </location>
</feature>
<dbReference type="OrthoDB" id="29523at2759"/>
<comment type="caution">
    <text evidence="2">The sequence shown here is derived from an EMBL/GenBank/DDBJ whole genome shotgun (WGS) entry which is preliminary data.</text>
</comment>
<protein>
    <submittedName>
        <fullName evidence="2">Uncharacterized protein</fullName>
    </submittedName>
</protein>
<evidence type="ECO:0000313" key="3">
    <source>
        <dbReference type="Proteomes" id="UP000796880"/>
    </source>
</evidence>
<gene>
    <name evidence="2" type="ORF">FNV43_RR03229</name>
</gene>
<reference evidence="2" key="1">
    <citation type="submission" date="2020-03" db="EMBL/GenBank/DDBJ databases">
        <title>A high-quality chromosome-level genome assembly of a woody plant with both climbing and erect habits, Rhamnella rubrinervis.</title>
        <authorList>
            <person name="Lu Z."/>
            <person name="Yang Y."/>
            <person name="Zhu X."/>
            <person name="Sun Y."/>
        </authorList>
    </citation>
    <scope>NUCLEOTIDE SEQUENCE</scope>
    <source>
        <strain evidence="2">BYM</strain>
        <tissue evidence="2">Leaf</tissue>
    </source>
</reference>
<dbReference type="PANTHER" id="PTHR47423:SF2">
    <property type="entry name" value="PROTEIN SQS1"/>
    <property type="match status" value="1"/>
</dbReference>